<dbReference type="PROSITE" id="PS00201">
    <property type="entry name" value="FLAVODOXIN"/>
    <property type="match status" value="1"/>
</dbReference>
<protein>
    <recommendedName>
        <fullName evidence="1">Flavodoxin-like domain-containing protein</fullName>
    </recommendedName>
</protein>
<dbReference type="PROSITE" id="PS50902">
    <property type="entry name" value="FLAVODOXIN_LIKE"/>
    <property type="match status" value="1"/>
</dbReference>
<dbReference type="SUPFAM" id="SSF52218">
    <property type="entry name" value="Flavoproteins"/>
    <property type="match status" value="1"/>
</dbReference>
<accession>A0A7G1KQC1</accession>
<dbReference type="KEGG" id="nwl:NWFMUON74_38310"/>
<reference evidence="2 3" key="1">
    <citation type="submission" date="2020-08" db="EMBL/GenBank/DDBJ databases">
        <title>Genome Sequencing of Nocardia wallacei strain FMUON74 and assembly.</title>
        <authorList>
            <person name="Toyokawa M."/>
            <person name="Uesaka K."/>
        </authorList>
    </citation>
    <scope>NUCLEOTIDE SEQUENCE [LARGE SCALE GENOMIC DNA]</scope>
    <source>
        <strain evidence="2 3">FMUON74</strain>
    </source>
</reference>
<dbReference type="GO" id="GO:0010181">
    <property type="term" value="F:FMN binding"/>
    <property type="evidence" value="ECO:0007669"/>
    <property type="project" value="InterPro"/>
</dbReference>
<gene>
    <name evidence="2" type="ORF">NWFMUON74_38310</name>
</gene>
<dbReference type="Pfam" id="PF12724">
    <property type="entry name" value="Flavodoxin_5"/>
    <property type="match status" value="1"/>
</dbReference>
<dbReference type="AlphaFoldDB" id="A0A7G1KQC1"/>
<dbReference type="Proteomes" id="UP000516173">
    <property type="component" value="Chromosome"/>
</dbReference>
<organism evidence="2 3">
    <name type="scientific">Nocardia wallacei</name>
    <dbReference type="NCBI Taxonomy" id="480035"/>
    <lineage>
        <taxon>Bacteria</taxon>
        <taxon>Bacillati</taxon>
        <taxon>Actinomycetota</taxon>
        <taxon>Actinomycetes</taxon>
        <taxon>Mycobacteriales</taxon>
        <taxon>Nocardiaceae</taxon>
        <taxon>Nocardia</taxon>
    </lineage>
</organism>
<dbReference type="InterPro" id="IPR008254">
    <property type="entry name" value="Flavodoxin/NO_synth"/>
</dbReference>
<dbReference type="Gene3D" id="3.40.50.360">
    <property type="match status" value="1"/>
</dbReference>
<evidence type="ECO:0000259" key="1">
    <source>
        <dbReference type="PROSITE" id="PS50902"/>
    </source>
</evidence>
<proteinExistence type="predicted"/>
<name>A0A7G1KQC1_9NOCA</name>
<dbReference type="InterPro" id="IPR026816">
    <property type="entry name" value="Flavodoxin_dom"/>
</dbReference>
<keyword evidence="3" id="KW-1185">Reference proteome</keyword>
<dbReference type="InterPro" id="IPR029039">
    <property type="entry name" value="Flavoprotein-like_sf"/>
</dbReference>
<dbReference type="PANTHER" id="PTHR38030">
    <property type="entry name" value="PROTOPORPHYRINOGEN IX DEHYDROGENASE [MENAQUINONE]"/>
    <property type="match status" value="1"/>
</dbReference>
<evidence type="ECO:0000313" key="2">
    <source>
        <dbReference type="EMBL" id="BCK56059.1"/>
    </source>
</evidence>
<dbReference type="InterPro" id="IPR001226">
    <property type="entry name" value="Flavodoxin_CS"/>
</dbReference>
<dbReference type="RefSeq" id="WP_187683207.1">
    <property type="nucleotide sequence ID" value="NZ_AP023396.1"/>
</dbReference>
<sequence>MDMNKPRIAVIYASAQGSTREIAEFIGAVLSDRGAAVEIADVDHAPDLSRFDGVVLGSAVHDRAFLPAAAAFVHHHRDDLALRSVWLFSAGIDAALRGPIGRRVAHHVPKAIAALRDSISAIDYRAFAGHYERIGVDLPARIRYRLLGGARYGDLRDWTAIAIWAGSIADTLRLPRTQTSVIHP</sequence>
<feature type="domain" description="Flavodoxin-like" evidence="1">
    <location>
        <begin position="8"/>
        <end position="184"/>
    </location>
</feature>
<dbReference type="InterPro" id="IPR052200">
    <property type="entry name" value="Protoporphyrinogen_IX_DH"/>
</dbReference>
<dbReference type="GO" id="GO:0009055">
    <property type="term" value="F:electron transfer activity"/>
    <property type="evidence" value="ECO:0007669"/>
    <property type="project" value="InterPro"/>
</dbReference>
<dbReference type="GO" id="GO:0070819">
    <property type="term" value="F:menaquinone-dependent protoporphyrinogen oxidase activity"/>
    <property type="evidence" value="ECO:0007669"/>
    <property type="project" value="TreeGrafter"/>
</dbReference>
<dbReference type="EMBL" id="AP023396">
    <property type="protein sequence ID" value="BCK56059.1"/>
    <property type="molecule type" value="Genomic_DNA"/>
</dbReference>
<evidence type="ECO:0000313" key="3">
    <source>
        <dbReference type="Proteomes" id="UP000516173"/>
    </source>
</evidence>
<dbReference type="GeneID" id="80348342"/>
<dbReference type="GO" id="GO:0006783">
    <property type="term" value="P:heme biosynthetic process"/>
    <property type="evidence" value="ECO:0007669"/>
    <property type="project" value="TreeGrafter"/>
</dbReference>
<dbReference type="PANTHER" id="PTHR38030:SF2">
    <property type="entry name" value="PROTOPORPHYRINOGEN IX DEHYDROGENASE [QUINONE]"/>
    <property type="match status" value="1"/>
</dbReference>